<gene>
    <name evidence="1" type="ORF">MANES_13G146500</name>
</gene>
<accession>A0A2C9UT18</accession>
<protein>
    <submittedName>
        <fullName evidence="1">Uncharacterized protein</fullName>
    </submittedName>
</protein>
<dbReference type="EMBL" id="CM004399">
    <property type="protein sequence ID" value="OAY34057.1"/>
    <property type="molecule type" value="Genomic_DNA"/>
</dbReference>
<reference evidence="1" key="1">
    <citation type="submission" date="2016-02" db="EMBL/GenBank/DDBJ databases">
        <title>WGS assembly of Manihot esculenta.</title>
        <authorList>
            <person name="Bredeson J.V."/>
            <person name="Prochnik S.E."/>
            <person name="Lyons J.B."/>
            <person name="Schmutz J."/>
            <person name="Grimwood J."/>
            <person name="Vrebalov J."/>
            <person name="Bart R.S."/>
            <person name="Amuge T."/>
            <person name="Ferguson M.E."/>
            <person name="Green R."/>
            <person name="Putnam N."/>
            <person name="Stites J."/>
            <person name="Rounsley S."/>
            <person name="Rokhsar D.S."/>
        </authorList>
    </citation>
    <scope>NUCLEOTIDE SEQUENCE [LARGE SCALE GENOMIC DNA]</scope>
    <source>
        <tissue evidence="1">Leaf</tissue>
    </source>
</reference>
<proteinExistence type="predicted"/>
<dbReference type="AlphaFoldDB" id="A0A2C9UT18"/>
<organism evidence="1">
    <name type="scientific">Manihot esculenta</name>
    <name type="common">Cassava</name>
    <name type="synonym">Jatropha manihot</name>
    <dbReference type="NCBI Taxonomy" id="3983"/>
    <lineage>
        <taxon>Eukaryota</taxon>
        <taxon>Viridiplantae</taxon>
        <taxon>Streptophyta</taxon>
        <taxon>Embryophyta</taxon>
        <taxon>Tracheophyta</taxon>
        <taxon>Spermatophyta</taxon>
        <taxon>Magnoliopsida</taxon>
        <taxon>eudicotyledons</taxon>
        <taxon>Gunneridae</taxon>
        <taxon>Pentapetalae</taxon>
        <taxon>rosids</taxon>
        <taxon>fabids</taxon>
        <taxon>Malpighiales</taxon>
        <taxon>Euphorbiaceae</taxon>
        <taxon>Crotonoideae</taxon>
        <taxon>Manihoteae</taxon>
        <taxon>Manihot</taxon>
    </lineage>
</organism>
<sequence>MLSKSNCNSYQTEKNLDLDQLSYTIFLPKLERYLHYKASKIRLPFCLSFFNRIYVNADL</sequence>
<evidence type="ECO:0000313" key="1">
    <source>
        <dbReference type="EMBL" id="OAY34057.1"/>
    </source>
</evidence>
<name>A0A2C9UT18_MANES</name>